<dbReference type="EMBL" id="DSFE01000031">
    <property type="protein sequence ID" value="HEU97446.1"/>
    <property type="molecule type" value="Genomic_DNA"/>
</dbReference>
<evidence type="ECO:0000313" key="2">
    <source>
        <dbReference type="EMBL" id="HEU97446.1"/>
    </source>
</evidence>
<gene>
    <name evidence="2" type="primary">tenA</name>
    <name evidence="2" type="ORF">ENO36_01120</name>
</gene>
<dbReference type="PANTHER" id="PTHR43198:SF2">
    <property type="entry name" value="SI:CH1073-67J19.1-RELATED"/>
    <property type="match status" value="1"/>
</dbReference>
<dbReference type="InterPro" id="IPR050967">
    <property type="entry name" value="Thiamine_Salvage_TenA"/>
</dbReference>
<evidence type="ECO:0000259" key="1">
    <source>
        <dbReference type="Pfam" id="PF03070"/>
    </source>
</evidence>
<dbReference type="CDD" id="cd19365">
    <property type="entry name" value="TenA_C-like"/>
    <property type="match status" value="1"/>
</dbReference>
<dbReference type="AlphaFoldDB" id="A0A7C2UJS3"/>
<dbReference type="Proteomes" id="UP000885664">
    <property type="component" value="Unassembled WGS sequence"/>
</dbReference>
<sequence>MILQGILRRKAKASLNFIFYFIEEILVELLLERPTQRLWRSILDIYEAILTHPFIRGLTDGSLKEEVFKRYVIQDTIYLRGFAKALASLAARSPEEDWQRIFVEDALGVYEVEKRLHESFFAAWGISRDEIERTPPNPVNAAYVNHLLAIVLSRDFPIGLSAVLPCYWIYLEVGRYLETRGSPKDIYRKWIETYSIGEYVKIVNRVLNIADEALNRISEEEWDEAKEAFRLSSIYEYLFWDAAYRGDSFPFPLRSFHQSYKQCGEKK</sequence>
<dbReference type="Pfam" id="PF03070">
    <property type="entry name" value="TENA_THI-4"/>
    <property type="match status" value="1"/>
</dbReference>
<dbReference type="InterPro" id="IPR016084">
    <property type="entry name" value="Haem_Oase-like_multi-hlx"/>
</dbReference>
<organism evidence="2">
    <name type="scientific">Fervidicoccus fontis</name>
    <dbReference type="NCBI Taxonomy" id="683846"/>
    <lineage>
        <taxon>Archaea</taxon>
        <taxon>Thermoproteota</taxon>
        <taxon>Thermoprotei</taxon>
        <taxon>Fervidicoccales</taxon>
        <taxon>Fervidicoccaceae</taxon>
        <taxon>Fervidicoccus</taxon>
    </lineage>
</organism>
<protein>
    <submittedName>
        <fullName evidence="2">Thiaminase II</fullName>
    </submittedName>
</protein>
<reference evidence="2" key="1">
    <citation type="journal article" date="2020" name="mSystems">
        <title>Genome- and Community-Level Interaction Insights into Carbon Utilization and Element Cycling Functions of Hydrothermarchaeota in Hydrothermal Sediment.</title>
        <authorList>
            <person name="Zhou Z."/>
            <person name="Liu Y."/>
            <person name="Xu W."/>
            <person name="Pan J."/>
            <person name="Luo Z.H."/>
            <person name="Li M."/>
        </authorList>
    </citation>
    <scope>NUCLEOTIDE SEQUENCE [LARGE SCALE GENOMIC DNA]</scope>
    <source>
        <strain evidence="2">SpSt-1259</strain>
    </source>
</reference>
<feature type="domain" description="Thiaminase-2/PQQC" evidence="1">
    <location>
        <begin position="40"/>
        <end position="245"/>
    </location>
</feature>
<dbReference type="GO" id="GO:0050334">
    <property type="term" value="F:thiaminase activity"/>
    <property type="evidence" value="ECO:0007669"/>
    <property type="project" value="InterPro"/>
</dbReference>
<dbReference type="Gene3D" id="1.20.910.10">
    <property type="entry name" value="Heme oxygenase-like"/>
    <property type="match status" value="1"/>
</dbReference>
<dbReference type="SUPFAM" id="SSF48613">
    <property type="entry name" value="Heme oxygenase-like"/>
    <property type="match status" value="1"/>
</dbReference>
<dbReference type="InterPro" id="IPR004305">
    <property type="entry name" value="Thiaminase-2/PQQC"/>
</dbReference>
<name>A0A7C2UJS3_9CREN</name>
<dbReference type="GO" id="GO:0006772">
    <property type="term" value="P:thiamine metabolic process"/>
    <property type="evidence" value="ECO:0007669"/>
    <property type="project" value="InterPro"/>
</dbReference>
<proteinExistence type="predicted"/>
<dbReference type="PANTHER" id="PTHR43198">
    <property type="entry name" value="BIFUNCTIONAL TH2 PROTEIN"/>
    <property type="match status" value="1"/>
</dbReference>
<accession>A0A7C2UJS3</accession>
<comment type="caution">
    <text evidence="2">The sequence shown here is derived from an EMBL/GenBank/DDBJ whole genome shotgun (WGS) entry which is preliminary data.</text>
</comment>
<dbReference type="InterPro" id="IPR027574">
    <property type="entry name" value="Thiaminase_II"/>
</dbReference>
<dbReference type="GO" id="GO:0005829">
    <property type="term" value="C:cytosol"/>
    <property type="evidence" value="ECO:0007669"/>
    <property type="project" value="TreeGrafter"/>
</dbReference>
<dbReference type="NCBIfam" id="TIGR04306">
    <property type="entry name" value="salvage_TenA"/>
    <property type="match status" value="1"/>
</dbReference>